<dbReference type="Gene3D" id="1.20.58.120">
    <property type="entry name" value="BAG domain"/>
    <property type="match status" value="1"/>
</dbReference>
<dbReference type="EMBL" id="PJQM01002486">
    <property type="protein sequence ID" value="RCH94986.1"/>
    <property type="molecule type" value="Genomic_DNA"/>
</dbReference>
<dbReference type="InterPro" id="IPR036533">
    <property type="entry name" value="BAG_dom_sf"/>
</dbReference>
<evidence type="ECO:0000313" key="2">
    <source>
        <dbReference type="EMBL" id="RCH94986.1"/>
    </source>
</evidence>
<protein>
    <recommendedName>
        <fullName evidence="1">Ubiquitin-like domain-containing protein</fullName>
    </recommendedName>
</protein>
<dbReference type="GO" id="GO:0051087">
    <property type="term" value="F:protein-folding chaperone binding"/>
    <property type="evidence" value="ECO:0007669"/>
    <property type="project" value="InterPro"/>
</dbReference>
<gene>
    <name evidence="2" type="ORF">CU098_007651</name>
</gene>
<evidence type="ECO:0000259" key="1">
    <source>
        <dbReference type="PROSITE" id="PS50053"/>
    </source>
</evidence>
<dbReference type="Gene3D" id="3.10.20.90">
    <property type="entry name" value="Phosphatidylinositol 3-kinase Catalytic Subunit, Chain A, domain 1"/>
    <property type="match status" value="1"/>
</dbReference>
<accession>A0A367JYG6</accession>
<evidence type="ECO:0000313" key="3">
    <source>
        <dbReference type="Proteomes" id="UP000253551"/>
    </source>
</evidence>
<name>A0A367JYG6_RHIST</name>
<dbReference type="Pfam" id="PF00240">
    <property type="entry name" value="ubiquitin"/>
    <property type="match status" value="1"/>
</dbReference>
<dbReference type="AlphaFoldDB" id="A0A367JYG6"/>
<dbReference type="STRING" id="4846.A0A367JYG6"/>
<dbReference type="Proteomes" id="UP000253551">
    <property type="component" value="Unassembled WGS sequence"/>
</dbReference>
<reference evidence="2 3" key="1">
    <citation type="journal article" date="2018" name="G3 (Bethesda)">
        <title>Phylogenetic and Phylogenomic Definition of Rhizopus Species.</title>
        <authorList>
            <person name="Gryganskyi A.P."/>
            <person name="Golan J."/>
            <person name="Dolatabadi S."/>
            <person name="Mondo S."/>
            <person name="Robb S."/>
            <person name="Idnurm A."/>
            <person name="Muszewska A."/>
            <person name="Steczkiewicz K."/>
            <person name="Masonjones S."/>
            <person name="Liao H.L."/>
            <person name="Gajdeczka M.T."/>
            <person name="Anike F."/>
            <person name="Vuek A."/>
            <person name="Anishchenko I.M."/>
            <person name="Voigt K."/>
            <person name="de Hoog G.S."/>
            <person name="Smith M.E."/>
            <person name="Heitman J."/>
            <person name="Vilgalys R."/>
            <person name="Stajich J.E."/>
        </authorList>
    </citation>
    <scope>NUCLEOTIDE SEQUENCE [LARGE SCALE GENOMIC DNA]</scope>
    <source>
        <strain evidence="2 3">LSU 92-RS-03</strain>
    </source>
</reference>
<dbReference type="SUPFAM" id="SSF63491">
    <property type="entry name" value="BAG domain"/>
    <property type="match status" value="1"/>
</dbReference>
<comment type="caution">
    <text evidence="2">The sequence shown here is derived from an EMBL/GenBank/DDBJ whole genome shotgun (WGS) entry which is preliminary data.</text>
</comment>
<proteinExistence type="predicted"/>
<feature type="domain" description="Ubiquitin-like" evidence="1">
    <location>
        <begin position="26"/>
        <end position="75"/>
    </location>
</feature>
<dbReference type="PROSITE" id="PS50053">
    <property type="entry name" value="UBIQUITIN_2"/>
    <property type="match status" value="1"/>
</dbReference>
<keyword evidence="3" id="KW-1185">Reference proteome</keyword>
<organism evidence="2 3">
    <name type="scientific">Rhizopus stolonifer</name>
    <name type="common">Rhizopus nigricans</name>
    <dbReference type="NCBI Taxonomy" id="4846"/>
    <lineage>
        <taxon>Eukaryota</taxon>
        <taxon>Fungi</taxon>
        <taxon>Fungi incertae sedis</taxon>
        <taxon>Mucoromycota</taxon>
        <taxon>Mucoromycotina</taxon>
        <taxon>Mucoromycetes</taxon>
        <taxon>Mucorales</taxon>
        <taxon>Mucorineae</taxon>
        <taxon>Rhizopodaceae</taxon>
        <taxon>Rhizopus</taxon>
    </lineage>
</organism>
<dbReference type="InterPro" id="IPR029071">
    <property type="entry name" value="Ubiquitin-like_domsf"/>
</dbReference>
<dbReference type="SUPFAM" id="SSF54236">
    <property type="entry name" value="Ubiquitin-like"/>
    <property type="match status" value="1"/>
</dbReference>
<dbReference type="OrthoDB" id="417450at2759"/>
<dbReference type="InterPro" id="IPR000626">
    <property type="entry name" value="Ubiquitin-like_dom"/>
</dbReference>
<sequence length="192" mass="22406">MVTFEVKWATKRLVIKTTQDEYDIMTVADLKLKCQEWTEIEPVFIKLLAHGVVLKDDAALLKQYKIMHGSKIMLMGSKNHVPPPTTQPKHDAPIAVKLLWLKNRRESVLKPDIRRYEKHVQEHLASEQRPPEKTKKLIMYGNYIHEQLIHMMQQLDTMPEVTDSERAERKSNVKDTETLLDLIDSIRQTLGQ</sequence>